<dbReference type="Gene3D" id="3.60.10.10">
    <property type="entry name" value="Endonuclease/exonuclease/phosphatase"/>
    <property type="match status" value="1"/>
</dbReference>
<feature type="domain" description="Endonuclease/exonuclease/phosphatase" evidence="3">
    <location>
        <begin position="128"/>
        <end position="332"/>
    </location>
</feature>
<evidence type="ECO:0000256" key="1">
    <source>
        <dbReference type="SAM" id="MobiDB-lite"/>
    </source>
</evidence>
<dbReference type="Pfam" id="PF03372">
    <property type="entry name" value="Exo_endo_phos"/>
    <property type="match status" value="1"/>
</dbReference>
<gene>
    <name evidence="4" type="ORF">AVDCRST_MAG48-578</name>
</gene>
<evidence type="ECO:0000259" key="3">
    <source>
        <dbReference type="Pfam" id="PF03372"/>
    </source>
</evidence>
<proteinExistence type="predicted"/>
<feature type="transmembrane region" description="Helical" evidence="2">
    <location>
        <begin position="56"/>
        <end position="82"/>
    </location>
</feature>
<accession>A0A6J4JZQ2</accession>
<evidence type="ECO:0000313" key="4">
    <source>
        <dbReference type="EMBL" id="CAA9291800.1"/>
    </source>
</evidence>
<dbReference type="AlphaFoldDB" id="A0A6J4JZQ2"/>
<keyword evidence="2" id="KW-0472">Membrane</keyword>
<reference evidence="4" key="1">
    <citation type="submission" date="2020-02" db="EMBL/GenBank/DDBJ databases">
        <authorList>
            <person name="Meier V. D."/>
        </authorList>
    </citation>
    <scope>NUCLEOTIDE SEQUENCE</scope>
    <source>
        <strain evidence="4">AVDCRST_MAG48</strain>
    </source>
</reference>
<feature type="region of interest" description="Disordered" evidence="1">
    <location>
        <begin position="1"/>
        <end position="21"/>
    </location>
</feature>
<dbReference type="InterPro" id="IPR036691">
    <property type="entry name" value="Endo/exonu/phosph_ase_sf"/>
</dbReference>
<feature type="transmembrane region" description="Helical" evidence="2">
    <location>
        <begin position="29"/>
        <end position="50"/>
    </location>
</feature>
<sequence>MTVAGSTTRPPGGGPAWDTVGPSRPGQSVLVTLAVVLGVPGLVLTAMRVLPPADDAAALVAAFIPFAVPLLGLSLLCLLVALVRAHRRAALAVLLGVVVLLLGAQLAWQLPYVVPDDRRVVGATFGLLTLNTYRGLADPAQVLAAAQDADVVVLVEVTPALVASLDAAGWRDRFPHDVGATGGEVSNTLVFSRHPLTGSRRLGSGSFDQWSTTVDVPQVGPVALLAVHPCNPYCGSGRWADEHAGLRRAVEAGLDGPLVVAGDFNAVVDHGPMQELHRLGLRSAADLVGAGWAPTYPANRTVPPLIAIDHVLVDPALAVADLARVPVDGTDHLGLLARVGRSS</sequence>
<protein>
    <recommendedName>
        <fullName evidence="3">Endonuclease/exonuclease/phosphatase domain-containing protein</fullName>
    </recommendedName>
</protein>
<keyword evidence="2" id="KW-0812">Transmembrane</keyword>
<evidence type="ECO:0000256" key="2">
    <source>
        <dbReference type="SAM" id="Phobius"/>
    </source>
</evidence>
<dbReference type="SUPFAM" id="SSF56219">
    <property type="entry name" value="DNase I-like"/>
    <property type="match status" value="1"/>
</dbReference>
<keyword evidence="2" id="KW-1133">Transmembrane helix</keyword>
<dbReference type="InterPro" id="IPR005135">
    <property type="entry name" value="Endo/exonuclease/phosphatase"/>
</dbReference>
<feature type="transmembrane region" description="Helical" evidence="2">
    <location>
        <begin position="89"/>
        <end position="108"/>
    </location>
</feature>
<name>A0A6J4JZQ2_9ACTN</name>
<dbReference type="GO" id="GO:0003824">
    <property type="term" value="F:catalytic activity"/>
    <property type="evidence" value="ECO:0007669"/>
    <property type="project" value="InterPro"/>
</dbReference>
<organism evidence="4">
    <name type="scientific">uncultured Friedmanniella sp</name>
    <dbReference type="NCBI Taxonomy" id="335381"/>
    <lineage>
        <taxon>Bacteria</taxon>
        <taxon>Bacillati</taxon>
        <taxon>Actinomycetota</taxon>
        <taxon>Actinomycetes</taxon>
        <taxon>Propionibacteriales</taxon>
        <taxon>Nocardioidaceae</taxon>
        <taxon>Friedmanniella</taxon>
        <taxon>environmental samples</taxon>
    </lineage>
</organism>
<dbReference type="EMBL" id="CADCTS010000087">
    <property type="protein sequence ID" value="CAA9291800.1"/>
    <property type="molecule type" value="Genomic_DNA"/>
</dbReference>